<sequence>MKPHSFCTCWPGATVWLTGPPGAGKTTIARALAERLRERGRRVEVLDGDATRALLTAGSSWEDRGTGLQRVGLMAEVLARNGIVVLVPVTAARADSREAVRRRHERSGTAHLEVRVVRDAVPPSGLPAPPGPDLRIAAHEQSAEESARALHRLLAERELA</sequence>
<protein>
    <submittedName>
        <fullName evidence="3">MmcU</fullName>
    </submittedName>
</protein>
<dbReference type="GO" id="GO:0019379">
    <property type="term" value="P:sulfate assimilation, phosphoadenylyl sulfate reduction by phosphoadenylyl-sulfate reductase (thioredoxin)"/>
    <property type="evidence" value="ECO:0007669"/>
    <property type="project" value="TreeGrafter"/>
</dbReference>
<accession>Q9X5T9</accession>
<dbReference type="InterPro" id="IPR059117">
    <property type="entry name" value="APS_kinase_dom"/>
</dbReference>
<dbReference type="SUPFAM" id="SSF52540">
    <property type="entry name" value="P-loop containing nucleoside triphosphate hydrolases"/>
    <property type="match status" value="1"/>
</dbReference>
<reference evidence="3" key="3">
    <citation type="submission" date="2006-11" db="EMBL/GenBank/DDBJ databases">
        <authorList>
            <person name="Gruschow S."/>
            <person name="Chang L.C."/>
            <person name="Mao Y."/>
            <person name="Varoglu M."/>
            <person name="Sherman D.H."/>
        </authorList>
    </citation>
    <scope>NUCLEOTIDE SEQUENCE</scope>
    <source>
        <strain evidence="3">NRRL 2564</strain>
    </source>
</reference>
<dbReference type="InterPro" id="IPR050512">
    <property type="entry name" value="Sulf_AdTrans/APS_kinase"/>
</dbReference>
<dbReference type="GO" id="GO:0005737">
    <property type="term" value="C:cytoplasm"/>
    <property type="evidence" value="ECO:0007669"/>
    <property type="project" value="TreeGrafter"/>
</dbReference>
<evidence type="ECO:0000256" key="1">
    <source>
        <dbReference type="ARBA" id="ARBA00022679"/>
    </source>
</evidence>
<dbReference type="AlphaFoldDB" id="Q9X5T9"/>
<proteinExistence type="predicted"/>
<dbReference type="InterPro" id="IPR003593">
    <property type="entry name" value="AAA+_ATPase"/>
</dbReference>
<dbReference type="SMART" id="SM00382">
    <property type="entry name" value="AAA"/>
    <property type="match status" value="1"/>
</dbReference>
<reference evidence="3" key="1">
    <citation type="journal article" date="1999" name="Chem. Biol.">
        <title>Molecular characterization and analysis of the biosynthetic gene cluster for the antitumor antibiotic mitomycin C from Streptomyces lavendulae NRRL 2564.</title>
        <authorList>
            <person name="Mao Y.Q."/>
            <person name="Varoglu M."/>
            <person name="Sherman D.H."/>
        </authorList>
    </citation>
    <scope>NUCLEOTIDE SEQUENCE</scope>
    <source>
        <strain evidence="3">NRRL 2564</strain>
    </source>
</reference>
<dbReference type="PANTHER" id="PTHR42700:SF1">
    <property type="entry name" value="SULFATE ADENYLYLTRANSFERASE"/>
    <property type="match status" value="1"/>
</dbReference>
<dbReference type="GO" id="GO:0004781">
    <property type="term" value="F:sulfate adenylyltransferase (ATP) activity"/>
    <property type="evidence" value="ECO:0007669"/>
    <property type="project" value="TreeGrafter"/>
</dbReference>
<dbReference type="Gene3D" id="3.40.50.300">
    <property type="entry name" value="P-loop containing nucleotide triphosphate hydrolases"/>
    <property type="match status" value="1"/>
</dbReference>
<dbReference type="InterPro" id="IPR027417">
    <property type="entry name" value="P-loop_NTPase"/>
</dbReference>
<dbReference type="GO" id="GO:0010134">
    <property type="term" value="P:sulfate assimilation via adenylyl sulfate reduction"/>
    <property type="evidence" value="ECO:0007669"/>
    <property type="project" value="TreeGrafter"/>
</dbReference>
<organism evidence="3">
    <name type="scientific">Streptomyces lavendulae</name>
    <dbReference type="NCBI Taxonomy" id="1914"/>
    <lineage>
        <taxon>Bacteria</taxon>
        <taxon>Bacillati</taxon>
        <taxon>Actinomycetota</taxon>
        <taxon>Actinomycetes</taxon>
        <taxon>Kitasatosporales</taxon>
        <taxon>Streptomycetaceae</taxon>
        <taxon>Streptomyces</taxon>
    </lineage>
</organism>
<gene>
    <name evidence="3" type="primary">mmcU</name>
</gene>
<dbReference type="PANTHER" id="PTHR42700">
    <property type="entry name" value="SULFATE ADENYLYLTRANSFERASE"/>
    <property type="match status" value="1"/>
</dbReference>
<dbReference type="Pfam" id="PF01583">
    <property type="entry name" value="APS_kinase"/>
    <property type="match status" value="1"/>
</dbReference>
<evidence type="ECO:0000259" key="2">
    <source>
        <dbReference type="SMART" id="SM00382"/>
    </source>
</evidence>
<feature type="domain" description="AAA+ ATPase" evidence="2">
    <location>
        <begin position="11"/>
        <end position="159"/>
    </location>
</feature>
<reference evidence="3" key="2">
    <citation type="submission" date="1999-05" db="EMBL/GenBank/DDBJ databases">
        <authorList>
            <person name="Mao Y.Q."/>
            <person name="Varoglu M."/>
            <person name="Sherman D.H."/>
        </authorList>
    </citation>
    <scope>NUCLEOTIDE SEQUENCE</scope>
    <source>
        <strain evidence="3">NRRL 2564</strain>
    </source>
</reference>
<dbReference type="EMBL" id="AF127374">
    <property type="protein sequence ID" value="AAD32745.1"/>
    <property type="molecule type" value="Genomic_DNA"/>
</dbReference>
<keyword evidence="1" id="KW-0808">Transferase</keyword>
<name>Q9X5T9_STRLA</name>
<evidence type="ECO:0000313" key="3">
    <source>
        <dbReference type="EMBL" id="AAD32745.1"/>
    </source>
</evidence>